<keyword evidence="17 23" id="KW-0472">Membrane</keyword>
<dbReference type="Pfam" id="PF07714">
    <property type="entry name" value="PK_Tyr_Ser-Thr"/>
    <property type="match status" value="1"/>
</dbReference>
<evidence type="ECO:0000256" key="15">
    <source>
        <dbReference type="ARBA" id="ARBA00022989"/>
    </source>
</evidence>
<dbReference type="InterPro" id="IPR032675">
    <property type="entry name" value="LRR_dom_sf"/>
</dbReference>
<keyword evidence="26" id="KW-1185">Reference proteome</keyword>
<evidence type="ECO:0000256" key="20">
    <source>
        <dbReference type="ARBA" id="ARBA00048679"/>
    </source>
</evidence>
<evidence type="ECO:0000256" key="23">
    <source>
        <dbReference type="SAM" id="Phobius"/>
    </source>
</evidence>
<dbReference type="FunFam" id="1.10.510.10:FF:000498">
    <property type="entry name" value="U-box domain-containing protein 51"/>
    <property type="match status" value="1"/>
</dbReference>
<feature type="compositionally biased region" description="Polar residues" evidence="22">
    <location>
        <begin position="328"/>
        <end position="348"/>
    </location>
</feature>
<evidence type="ECO:0000256" key="9">
    <source>
        <dbReference type="ARBA" id="ARBA00022729"/>
    </source>
</evidence>
<dbReference type="SUPFAM" id="SSF56112">
    <property type="entry name" value="Protein kinase-like (PK-like)"/>
    <property type="match status" value="2"/>
</dbReference>
<dbReference type="InterPro" id="IPR051348">
    <property type="entry name" value="U-box_ubiquitin_ligases"/>
</dbReference>
<dbReference type="Gene3D" id="1.10.510.10">
    <property type="entry name" value="Transferase(Phosphotransferase) domain 1"/>
    <property type="match status" value="2"/>
</dbReference>
<evidence type="ECO:0000256" key="8">
    <source>
        <dbReference type="ARBA" id="ARBA00022692"/>
    </source>
</evidence>
<keyword evidence="16 21" id="KW-0175">Coiled coil</keyword>
<comment type="catalytic activity">
    <reaction evidence="19">
        <text>L-threonyl-[protein] + ATP = O-phospho-L-threonyl-[protein] + ADP + H(+)</text>
        <dbReference type="Rhea" id="RHEA:46608"/>
        <dbReference type="Rhea" id="RHEA-COMP:11060"/>
        <dbReference type="Rhea" id="RHEA-COMP:11605"/>
        <dbReference type="ChEBI" id="CHEBI:15378"/>
        <dbReference type="ChEBI" id="CHEBI:30013"/>
        <dbReference type="ChEBI" id="CHEBI:30616"/>
        <dbReference type="ChEBI" id="CHEBI:61977"/>
        <dbReference type="ChEBI" id="CHEBI:456216"/>
        <dbReference type="EC" id="2.7.11.1"/>
    </reaction>
</comment>
<feature type="coiled-coil region" evidence="21">
    <location>
        <begin position="1047"/>
        <end position="1081"/>
    </location>
</feature>
<dbReference type="InterPro" id="IPR001611">
    <property type="entry name" value="Leu-rich_rpt"/>
</dbReference>
<keyword evidence="8 23" id="KW-0812">Transmembrane</keyword>
<keyword evidence="5" id="KW-0597">Phosphoprotein</keyword>
<feature type="compositionally biased region" description="Low complexity" evidence="22">
    <location>
        <begin position="1439"/>
        <end position="1460"/>
    </location>
</feature>
<dbReference type="Pfam" id="PF00069">
    <property type="entry name" value="Pkinase"/>
    <property type="match status" value="1"/>
</dbReference>
<name>A0A498J0B3_MALDO</name>
<evidence type="ECO:0000256" key="2">
    <source>
        <dbReference type="ARBA" id="ARBA00004167"/>
    </source>
</evidence>
<feature type="region of interest" description="Disordered" evidence="22">
    <location>
        <begin position="1438"/>
        <end position="1474"/>
    </location>
</feature>
<evidence type="ECO:0000259" key="24">
    <source>
        <dbReference type="PROSITE" id="PS50011"/>
    </source>
</evidence>
<dbReference type="Gene3D" id="3.30.200.20">
    <property type="entry name" value="Phosphorylase Kinase, domain 1"/>
    <property type="match status" value="2"/>
</dbReference>
<keyword evidence="14" id="KW-0067">ATP-binding</keyword>
<dbReference type="GO" id="GO:0061630">
    <property type="term" value="F:ubiquitin protein ligase activity"/>
    <property type="evidence" value="ECO:0007669"/>
    <property type="project" value="UniProtKB-EC"/>
</dbReference>
<keyword evidence="7" id="KW-0808">Transferase</keyword>
<feature type="transmembrane region" description="Helical" evidence="23">
    <location>
        <begin position="290"/>
        <end position="311"/>
    </location>
</feature>
<dbReference type="Pfam" id="PF08263">
    <property type="entry name" value="LRRNT_2"/>
    <property type="match status" value="1"/>
</dbReference>
<evidence type="ECO:0000256" key="3">
    <source>
        <dbReference type="ARBA" id="ARBA00004906"/>
    </source>
</evidence>
<dbReference type="GO" id="GO:0005524">
    <property type="term" value="F:ATP binding"/>
    <property type="evidence" value="ECO:0007669"/>
    <property type="project" value="UniProtKB-KW"/>
</dbReference>
<dbReference type="FunFam" id="3.30.200.20:FF:000307">
    <property type="entry name" value="pollen receptor-like kinase 1"/>
    <property type="match status" value="1"/>
</dbReference>
<feature type="region of interest" description="Disordered" evidence="22">
    <location>
        <begin position="651"/>
        <end position="671"/>
    </location>
</feature>
<keyword evidence="9" id="KW-0732">Signal</keyword>
<dbReference type="FunFam" id="1.10.510.10:FF:000480">
    <property type="entry name" value="Pollen receptor-like kinase 1"/>
    <property type="match status" value="1"/>
</dbReference>
<evidence type="ECO:0000313" key="26">
    <source>
        <dbReference type="Proteomes" id="UP000290289"/>
    </source>
</evidence>
<dbReference type="InterPro" id="IPR006016">
    <property type="entry name" value="UspA"/>
</dbReference>
<evidence type="ECO:0000256" key="16">
    <source>
        <dbReference type="ARBA" id="ARBA00023054"/>
    </source>
</evidence>
<dbReference type="InterPro" id="IPR011009">
    <property type="entry name" value="Kinase-like_dom_sf"/>
</dbReference>
<protein>
    <recommendedName>
        <fullName evidence="24">Protein kinase domain-containing protein</fullName>
    </recommendedName>
</protein>
<organism evidence="25 26">
    <name type="scientific">Malus domestica</name>
    <name type="common">Apple</name>
    <name type="synonym">Pyrus malus</name>
    <dbReference type="NCBI Taxonomy" id="3750"/>
    <lineage>
        <taxon>Eukaryota</taxon>
        <taxon>Viridiplantae</taxon>
        <taxon>Streptophyta</taxon>
        <taxon>Embryophyta</taxon>
        <taxon>Tracheophyta</taxon>
        <taxon>Spermatophyta</taxon>
        <taxon>Magnoliopsida</taxon>
        <taxon>eudicotyledons</taxon>
        <taxon>Gunneridae</taxon>
        <taxon>Pentapetalae</taxon>
        <taxon>rosids</taxon>
        <taxon>fabids</taxon>
        <taxon>Rosales</taxon>
        <taxon>Rosaceae</taxon>
        <taxon>Amygdaloideae</taxon>
        <taxon>Maleae</taxon>
        <taxon>Malus</taxon>
    </lineage>
</organism>
<dbReference type="CDD" id="cd01989">
    <property type="entry name" value="USP_STK_Ubox_N"/>
    <property type="match status" value="1"/>
</dbReference>
<evidence type="ECO:0000256" key="14">
    <source>
        <dbReference type="ARBA" id="ARBA00022840"/>
    </source>
</evidence>
<evidence type="ECO:0000256" key="22">
    <source>
        <dbReference type="SAM" id="MobiDB-lite"/>
    </source>
</evidence>
<evidence type="ECO:0000256" key="1">
    <source>
        <dbReference type="ARBA" id="ARBA00000900"/>
    </source>
</evidence>
<comment type="similarity">
    <text evidence="4">Belongs to the protein kinase superfamily. Ser/Thr protein kinase family.</text>
</comment>
<evidence type="ECO:0000256" key="7">
    <source>
        <dbReference type="ARBA" id="ARBA00022679"/>
    </source>
</evidence>
<comment type="subcellular location">
    <subcellularLocation>
        <location evidence="2">Membrane</location>
        <topology evidence="2">Single-pass membrane protein</topology>
    </subcellularLocation>
</comment>
<keyword evidence="15 23" id="KW-1133">Transmembrane helix</keyword>
<evidence type="ECO:0000313" key="25">
    <source>
        <dbReference type="EMBL" id="RXH88988.1"/>
    </source>
</evidence>
<gene>
    <name evidence="25" type="ORF">DVH24_000587</name>
</gene>
<dbReference type="InterPro" id="IPR000719">
    <property type="entry name" value="Prot_kinase_dom"/>
</dbReference>
<keyword evidence="12" id="KW-0418">Kinase</keyword>
<dbReference type="PANTHER" id="PTHR45647">
    <property type="entry name" value="OS02G0152300 PROTEIN"/>
    <property type="match status" value="1"/>
</dbReference>
<keyword evidence="6" id="KW-0433">Leucine-rich repeat</keyword>
<dbReference type="EMBL" id="RDQH01000335">
    <property type="protein sequence ID" value="RXH88988.1"/>
    <property type="molecule type" value="Genomic_DNA"/>
</dbReference>
<feature type="region of interest" description="Disordered" evidence="22">
    <location>
        <begin position="319"/>
        <end position="360"/>
    </location>
</feature>
<dbReference type="FunFam" id="3.30.200.20:FF:000162">
    <property type="entry name" value="Adenine nucleotide alpha hydrolase-like domain kinase"/>
    <property type="match status" value="1"/>
</dbReference>
<dbReference type="GO" id="GO:0004674">
    <property type="term" value="F:protein serine/threonine kinase activity"/>
    <property type="evidence" value="ECO:0007669"/>
    <property type="project" value="UniProtKB-EC"/>
</dbReference>
<feature type="compositionally biased region" description="Pro residues" evidence="22">
    <location>
        <begin position="252"/>
        <end position="273"/>
    </location>
</feature>
<feature type="region of interest" description="Disordered" evidence="22">
    <location>
        <begin position="245"/>
        <end position="281"/>
    </location>
</feature>
<reference evidence="25 26" key="1">
    <citation type="submission" date="2018-10" db="EMBL/GenBank/DDBJ databases">
        <title>A high-quality apple genome assembly.</title>
        <authorList>
            <person name="Hu J."/>
        </authorList>
    </citation>
    <scope>NUCLEOTIDE SEQUENCE [LARGE SCALE GENOMIC DNA]</scope>
    <source>
        <strain evidence="26">cv. HFTH1</strain>
        <tissue evidence="25">Young leaf</tissue>
    </source>
</reference>
<dbReference type="SUPFAM" id="SSF52402">
    <property type="entry name" value="Adenine nucleotide alpha hydrolases-like"/>
    <property type="match status" value="1"/>
</dbReference>
<dbReference type="Gene3D" id="3.40.50.620">
    <property type="entry name" value="HUPs"/>
    <property type="match status" value="1"/>
</dbReference>
<sequence length="1514" mass="168098">MGAHMAMTRLMRAPNPTPTFFLTLFVGYVSCMAVLPFGSPMDTTTDALLKFKKTLQLGNNTEALRNWDPNKNPCNGNKANWVGVLCFNGNVRGLQLENLGLQGKLDLEPLAQLPYLKTLSFMNNVLDGPLPDLKKFKKLRSLYLSYNHFSGEIPADEFEGMHLLRKLYLANNEFSGKIPSSLTTLPRVFDVGLEGNKFSGQIPDFKHKALKRLNVSQNDLEGPVPESLKKMDPSNFAGNGKLCGSPLQGACSPPPPPPSPPAPPPTTPAPPPECTGDSCGASKKPSGLKVALIVVSLLLLLALIAAIFMFLNKRKQRSELDGTESLDESSNYTAAAASSQMDVKSVETNPHPKRADQGKLSFVRDDRQRFDLHDLLRASAEILGSGNFGASYKALIMTDVVVVKRYKQMNNVGREEFHEHMRRLGRLTHQNLLPLVAYYYRREEKLLVSDFVENGSLASHLHGNHNSDMPVLDWPTRLRIIKGIARGLTYLYSTLPSLVVPHGHLKSSNVLLDENFEPLLNDYALLPVINMEQAQHLMMAYKSPEYAQHRRITKKTDLWCFGIIILEVLTGKFPENYLKESYDSKADLANWVNGMIKEKRTSEVFDVEMGRVGNSRGELLKLLKIGVSCCEEDIERRLDLNEVVEKIEELNEGESDGDYRSSVSSEGDDYPSQVKMWNAKKANGAKKEAGGNGLVAVAIDNQKGSQNALRWAAEHVLTRGQTVILLHVQKTSSVCPLAGNNAVVCNINNPSQSPRKQQLEKMAKDLFVTFHCYCTRKDINCLDIILEDSDIPKALTEYASYAAIETLVLGAPSKHGFIRFKSSSIPSSVSKGAPDFCTIYVISKGKINSERHASRPAPHSSPLLAQIEALNQQSAKAAETPKQNMYLKAARPSFKPRNLQDEAARYAYARGGGFSNGMIGGGFSESESDISFISSDRASTDRASSVMYDYMDRGRLSTSSDQSFGSMRLGPKFAELNFQQDLSSVSHESSRTSSSWSSQNLDEVESEMRRLKLELKQTMDMYSTACREAITAKQKEMKLHSWRVEEEQKLEEARLGQEAALAVAEKEKARCKAAMEAADAAKRIAEFESNKRVNTESKALREAEDMRKLLSNLAHTDDKYRRYSIEEIEEATEHFLPSRKVGEGGYGPVYKCYLNHTLVAVKVLRPDAAQGRSQFQKEIDILSCIRHPNMVLLLGACPEYGILAYEYMANGSLDDCLSRKGNTPALSWQLRFRIAAEIATGLLFLHQTKPEPLVHRDLKPGNILLDHNYVSKISDVGLARLVPAVAENMTQCLMTATAGTFCYIDPEYQQTGMLGVKSDVYSLGIMLLQLVTNRPPMGLAHHVECAIENGTFVEMLDPSVPDWPYEEALSFAKLAVQCAELRRKDRPDLGTVILPELNKLRELADEKMNHKILGGNDGPSPYHSHVADQQEVISDPQLKNSETSKSQSSTSSQSENQAEEAAVKTTESHPSLRCGPVVEDKCRNGCRLQCSGWSISTMNILKSPLYNKMRINVT</sequence>
<evidence type="ECO:0000256" key="10">
    <source>
        <dbReference type="ARBA" id="ARBA00022737"/>
    </source>
</evidence>
<comment type="catalytic activity">
    <reaction evidence="20">
        <text>L-seryl-[protein] + ATP = O-phospho-L-seryl-[protein] + ADP + H(+)</text>
        <dbReference type="Rhea" id="RHEA:17989"/>
        <dbReference type="Rhea" id="RHEA-COMP:9863"/>
        <dbReference type="Rhea" id="RHEA-COMP:11604"/>
        <dbReference type="ChEBI" id="CHEBI:15378"/>
        <dbReference type="ChEBI" id="CHEBI:29999"/>
        <dbReference type="ChEBI" id="CHEBI:30616"/>
        <dbReference type="ChEBI" id="CHEBI:83421"/>
        <dbReference type="ChEBI" id="CHEBI:456216"/>
        <dbReference type="EC" id="2.7.11.1"/>
    </reaction>
</comment>
<proteinExistence type="inferred from homology"/>
<accession>A0A498J0B3</accession>
<dbReference type="Gene3D" id="3.80.10.10">
    <property type="entry name" value="Ribonuclease Inhibitor"/>
    <property type="match status" value="2"/>
</dbReference>
<dbReference type="InterPro" id="IPR014729">
    <property type="entry name" value="Rossmann-like_a/b/a_fold"/>
</dbReference>
<keyword evidence="13" id="KW-0833">Ubl conjugation pathway</keyword>
<dbReference type="SMART" id="SM00220">
    <property type="entry name" value="S_TKc"/>
    <property type="match status" value="1"/>
</dbReference>
<feature type="domain" description="Protein kinase" evidence="24">
    <location>
        <begin position="1135"/>
        <end position="1413"/>
    </location>
</feature>
<evidence type="ECO:0000256" key="6">
    <source>
        <dbReference type="ARBA" id="ARBA00022614"/>
    </source>
</evidence>
<dbReference type="PANTHER" id="PTHR45647:SF76">
    <property type="entry name" value="PROTEIN KINASE DOMAIN-CONTAINING PROTEIN"/>
    <property type="match status" value="1"/>
</dbReference>
<feature type="domain" description="Protein kinase" evidence="24">
    <location>
        <begin position="377"/>
        <end position="650"/>
    </location>
</feature>
<dbReference type="InterPro" id="IPR008271">
    <property type="entry name" value="Ser/Thr_kinase_AS"/>
</dbReference>
<evidence type="ECO:0000256" key="17">
    <source>
        <dbReference type="ARBA" id="ARBA00023136"/>
    </source>
</evidence>
<comment type="caution">
    <text evidence="25">The sequence shown here is derived from an EMBL/GenBank/DDBJ whole genome shotgun (WGS) entry which is preliminary data.</text>
</comment>
<dbReference type="InterPro" id="IPR013210">
    <property type="entry name" value="LRR_N_plant-typ"/>
</dbReference>
<evidence type="ECO:0000256" key="18">
    <source>
        <dbReference type="ARBA" id="ARBA00023170"/>
    </source>
</evidence>
<keyword evidence="18" id="KW-0675">Receptor</keyword>
<dbReference type="STRING" id="3750.A0A498J0B3"/>
<dbReference type="Pfam" id="PF00582">
    <property type="entry name" value="Usp"/>
    <property type="match status" value="1"/>
</dbReference>
<evidence type="ECO:0000256" key="13">
    <source>
        <dbReference type="ARBA" id="ARBA00022786"/>
    </source>
</evidence>
<evidence type="ECO:0000256" key="12">
    <source>
        <dbReference type="ARBA" id="ARBA00022777"/>
    </source>
</evidence>
<dbReference type="Proteomes" id="UP000290289">
    <property type="component" value="Chromosome 9"/>
</dbReference>
<dbReference type="SUPFAM" id="SSF52058">
    <property type="entry name" value="L domain-like"/>
    <property type="match status" value="1"/>
</dbReference>
<evidence type="ECO:0000256" key="4">
    <source>
        <dbReference type="ARBA" id="ARBA00008684"/>
    </source>
</evidence>
<evidence type="ECO:0000256" key="21">
    <source>
        <dbReference type="SAM" id="Coils"/>
    </source>
</evidence>
<dbReference type="PROSITE" id="PS50011">
    <property type="entry name" value="PROTEIN_KINASE_DOM"/>
    <property type="match status" value="2"/>
</dbReference>
<evidence type="ECO:0000256" key="11">
    <source>
        <dbReference type="ARBA" id="ARBA00022741"/>
    </source>
</evidence>
<dbReference type="Pfam" id="PF13855">
    <property type="entry name" value="LRR_8"/>
    <property type="match status" value="1"/>
</dbReference>
<dbReference type="InterPro" id="IPR001245">
    <property type="entry name" value="Ser-Thr/Tyr_kinase_cat_dom"/>
</dbReference>
<feature type="transmembrane region" description="Helical" evidence="23">
    <location>
        <begin position="20"/>
        <end position="38"/>
    </location>
</feature>
<keyword evidence="10" id="KW-0677">Repeat</keyword>
<dbReference type="GO" id="GO:0016020">
    <property type="term" value="C:membrane"/>
    <property type="evidence" value="ECO:0007669"/>
    <property type="project" value="UniProtKB-SubCell"/>
</dbReference>
<evidence type="ECO:0000256" key="5">
    <source>
        <dbReference type="ARBA" id="ARBA00022553"/>
    </source>
</evidence>
<comment type="pathway">
    <text evidence="3">Protein modification; protein ubiquitination.</text>
</comment>
<evidence type="ECO:0000256" key="19">
    <source>
        <dbReference type="ARBA" id="ARBA00047899"/>
    </source>
</evidence>
<comment type="catalytic activity">
    <reaction evidence="1">
        <text>S-ubiquitinyl-[E2 ubiquitin-conjugating enzyme]-L-cysteine + [acceptor protein]-L-lysine = [E2 ubiquitin-conjugating enzyme]-L-cysteine + N(6)-ubiquitinyl-[acceptor protein]-L-lysine.</text>
        <dbReference type="EC" id="2.3.2.27"/>
    </reaction>
</comment>
<dbReference type="PROSITE" id="PS00108">
    <property type="entry name" value="PROTEIN_KINASE_ST"/>
    <property type="match status" value="1"/>
</dbReference>
<keyword evidence="11" id="KW-0547">Nucleotide-binding</keyword>